<keyword evidence="1" id="KW-0819">tRNA processing</keyword>
<keyword evidence="5" id="KW-0694">RNA-binding</keyword>
<dbReference type="GO" id="GO:0004526">
    <property type="term" value="F:ribonuclease P activity"/>
    <property type="evidence" value="ECO:0007669"/>
    <property type="project" value="UniProtKB-UniRule"/>
</dbReference>
<proteinExistence type="predicted"/>
<name>A0A4R9JX19_9LEPT</name>
<keyword evidence="2" id="KW-0540">Nuclease</keyword>
<dbReference type="Pfam" id="PF00825">
    <property type="entry name" value="Ribonuclease_P"/>
    <property type="match status" value="1"/>
</dbReference>
<keyword evidence="4 7" id="KW-0378">Hydrolase</keyword>
<dbReference type="EC" id="3.1.26.5" evidence="6"/>
<dbReference type="OrthoDB" id="333719at2"/>
<evidence type="ECO:0000256" key="4">
    <source>
        <dbReference type="ARBA" id="ARBA00022801"/>
    </source>
</evidence>
<dbReference type="RefSeq" id="WP_135625481.1">
    <property type="nucleotide sequence ID" value="NZ_RQGD01000046.1"/>
</dbReference>
<dbReference type="SUPFAM" id="SSF54211">
    <property type="entry name" value="Ribosomal protein S5 domain 2-like"/>
    <property type="match status" value="1"/>
</dbReference>
<evidence type="ECO:0000256" key="2">
    <source>
        <dbReference type="ARBA" id="ARBA00022722"/>
    </source>
</evidence>
<comment type="caution">
    <text evidence="7">The sequence shown here is derived from an EMBL/GenBank/DDBJ whole genome shotgun (WGS) entry which is preliminary data.</text>
</comment>
<evidence type="ECO:0000313" key="8">
    <source>
        <dbReference type="Proteomes" id="UP000297693"/>
    </source>
</evidence>
<sequence>MDSFRRKTREKVLGERPSETLCDQSRIQELFRNARKTGKKPLLVLFRKNGLGVSCFLFCPDKSHKRSVDRNKTKRILRELVRNHETLIPKGFDIAILSHIDFSKIVPEERKNMFLTLFANTT</sequence>
<dbReference type="InterPro" id="IPR014721">
    <property type="entry name" value="Ribsml_uS5_D2-typ_fold_subgr"/>
</dbReference>
<dbReference type="EMBL" id="RQGD01000046">
    <property type="protein sequence ID" value="TGL56560.1"/>
    <property type="molecule type" value="Genomic_DNA"/>
</dbReference>
<accession>A0A4R9JX19</accession>
<dbReference type="Proteomes" id="UP000297693">
    <property type="component" value="Unassembled WGS sequence"/>
</dbReference>
<dbReference type="InterPro" id="IPR000100">
    <property type="entry name" value="RNase_P"/>
</dbReference>
<dbReference type="InterPro" id="IPR020568">
    <property type="entry name" value="Ribosomal_Su5_D2-typ_SF"/>
</dbReference>
<dbReference type="GO" id="GO:0000049">
    <property type="term" value="F:tRNA binding"/>
    <property type="evidence" value="ECO:0007669"/>
    <property type="project" value="InterPro"/>
</dbReference>
<evidence type="ECO:0000313" key="7">
    <source>
        <dbReference type="EMBL" id="TGL56560.1"/>
    </source>
</evidence>
<keyword evidence="3" id="KW-0255">Endonuclease</keyword>
<gene>
    <name evidence="7" type="primary">rnpA</name>
    <name evidence="7" type="ORF">EHQ58_17320</name>
</gene>
<dbReference type="NCBIfam" id="TIGR00188">
    <property type="entry name" value="rnpA"/>
    <property type="match status" value="1"/>
</dbReference>
<evidence type="ECO:0000256" key="5">
    <source>
        <dbReference type="ARBA" id="ARBA00022884"/>
    </source>
</evidence>
<evidence type="ECO:0000256" key="3">
    <source>
        <dbReference type="ARBA" id="ARBA00022759"/>
    </source>
</evidence>
<dbReference type="Gene3D" id="3.30.230.10">
    <property type="match status" value="1"/>
</dbReference>
<evidence type="ECO:0000256" key="1">
    <source>
        <dbReference type="ARBA" id="ARBA00022694"/>
    </source>
</evidence>
<dbReference type="GO" id="GO:0008033">
    <property type="term" value="P:tRNA processing"/>
    <property type="evidence" value="ECO:0007669"/>
    <property type="project" value="UniProtKB-KW"/>
</dbReference>
<dbReference type="AlphaFoldDB" id="A0A4R9JX19"/>
<organism evidence="7 8">
    <name type="scientific">Leptospira ognonensis</name>
    <dbReference type="NCBI Taxonomy" id="2484945"/>
    <lineage>
        <taxon>Bacteria</taxon>
        <taxon>Pseudomonadati</taxon>
        <taxon>Spirochaetota</taxon>
        <taxon>Spirochaetia</taxon>
        <taxon>Leptospirales</taxon>
        <taxon>Leptospiraceae</taxon>
        <taxon>Leptospira</taxon>
    </lineage>
</organism>
<evidence type="ECO:0000256" key="6">
    <source>
        <dbReference type="NCBIfam" id="TIGR00188"/>
    </source>
</evidence>
<reference evidence="7" key="1">
    <citation type="journal article" date="2019" name="PLoS Negl. Trop. Dis.">
        <title>Revisiting the worldwide diversity of Leptospira species in the environment.</title>
        <authorList>
            <person name="Vincent A.T."/>
            <person name="Schiettekatte O."/>
            <person name="Bourhy P."/>
            <person name="Veyrier F.J."/>
            <person name="Picardeau M."/>
        </authorList>
    </citation>
    <scope>NUCLEOTIDE SEQUENCE [LARGE SCALE GENOMIC DNA]</scope>
    <source>
        <strain evidence="7">201702476</strain>
    </source>
</reference>
<keyword evidence="8" id="KW-1185">Reference proteome</keyword>
<protein>
    <recommendedName>
        <fullName evidence="6">Ribonuclease P protein component</fullName>
        <ecNumber evidence="6">3.1.26.5</ecNumber>
    </recommendedName>
</protein>